<feature type="region of interest" description="Disordered" evidence="2">
    <location>
        <begin position="575"/>
        <end position="630"/>
    </location>
</feature>
<dbReference type="PANTHER" id="PTHR35391:SF3">
    <property type="entry name" value="FINGER DOMAIN PROTEIN, PUTATIVE (AFU_ORTHOLOGUE AFUA_8G04300)-RELATED"/>
    <property type="match status" value="1"/>
</dbReference>
<keyword evidence="1" id="KW-0289">Folate biosynthesis</keyword>
<keyword evidence="5" id="KW-1185">Reference proteome</keyword>
<name>A0ABR0HZ28_9PEZI</name>
<feature type="domain" description="C2H2-type" evidence="3">
    <location>
        <begin position="883"/>
        <end position="903"/>
    </location>
</feature>
<feature type="compositionally biased region" description="Polar residues" evidence="2">
    <location>
        <begin position="159"/>
        <end position="168"/>
    </location>
</feature>
<evidence type="ECO:0000256" key="2">
    <source>
        <dbReference type="SAM" id="MobiDB-lite"/>
    </source>
</evidence>
<feature type="region of interest" description="Disordered" evidence="2">
    <location>
        <begin position="450"/>
        <end position="520"/>
    </location>
</feature>
<dbReference type="SUPFAM" id="SSF55620">
    <property type="entry name" value="Tetrahydrobiopterin biosynthesis enzymes-like"/>
    <property type="match status" value="1"/>
</dbReference>
<dbReference type="PROSITE" id="PS00028">
    <property type="entry name" value="ZINC_FINGER_C2H2_1"/>
    <property type="match status" value="2"/>
</dbReference>
<feature type="domain" description="C2H2-type" evidence="3">
    <location>
        <begin position="818"/>
        <end position="841"/>
    </location>
</feature>
<dbReference type="PANTHER" id="PTHR35391">
    <property type="entry name" value="C2H2-TYPE DOMAIN-CONTAINING PROTEIN-RELATED"/>
    <property type="match status" value="1"/>
</dbReference>
<feature type="region of interest" description="Disordered" evidence="2">
    <location>
        <begin position="927"/>
        <end position="956"/>
    </location>
</feature>
<organism evidence="4 5">
    <name type="scientific">Podospora pseudopauciseta</name>
    <dbReference type="NCBI Taxonomy" id="2093780"/>
    <lineage>
        <taxon>Eukaryota</taxon>
        <taxon>Fungi</taxon>
        <taxon>Dikarya</taxon>
        <taxon>Ascomycota</taxon>
        <taxon>Pezizomycotina</taxon>
        <taxon>Sordariomycetes</taxon>
        <taxon>Sordariomycetidae</taxon>
        <taxon>Sordariales</taxon>
        <taxon>Podosporaceae</taxon>
        <taxon>Podospora</taxon>
    </lineage>
</organism>
<dbReference type="GeneID" id="87925122"/>
<sequence length="1375" mass="150857">MSSIHTIYPSSVPDTTTRRRDRIDEPRRPHQQPQQQPQQQLHLQQYQLQGAPSTPSKNSDLSAYPSPQQQYSSPSLNVNTPAESESTLSVHYQSSEFSEVDDPFFGASFNSIGGSPSFLVDDSLDSFLVDQQTSQSNISTSSQHVPQAGAVTFPLSPDKTPSLSTASPQADGKSEFATFPDLSQPSIGPHELSLTAQSSSVDLTPRTSNSEESSDSGLAPAAPIMHSHSPRVTVSHWEQDNNVGSYEFNTSQQAVHEAEPSPTVRDLSGRWANQSTGPSGLDPARRPNVEVPSMNELASDRDREQQNRRVDSWLQKHTARTTPSEFVPVMPQDANTNVPDREIEVSETQNVLKPGQTYYNENAAGGLTEEDVDFIRQNRNWADGPMVSSISSTRHQPETAQAAIARYTRMCDNESVVSRAATWGTRRRSLPSIFDYDVQATTNLFKKLSLSRGDNSRRPSIIGVMRDKLTRKPSVNNSKRSRGVENDDASSGGTDTSFERRDSQVKLAPPSPTPWNRKNSVPSINTALVAMGGSVAAIGTTHARSGSLSATPVHSPVVRSPSTLSVKKPLMNRLRSKSENQPPGIVDMWKMTGGPPVSNLGNAKSNAGDLDDDDDEEDDGFEEGDKTESTKLIDDITPNMAGFKDHVLKLNPQLSTVNAYLVERIAHQQIIRYKGLLNSRVKHIQAVKAQNCNCGSMCIALGGSANILNAGGTDPLSARFDGSDGEITPLEGAINQESFPQDIPMPPTSTLPAEFECQLCFTSKKFQKPSDWTKHVHEDVQPFTCTWDRCRDPKIFKRKADWVRHENEGHRHLEWWTCDVEDCRHICYRRDNFLQHLVREHKFAEPKVKTKAAIKRAGGNDPTWQRVEACHKETTALPQQEPCRFCGKTFPTWKKLTVHLAKHMEQISLPILKLVAKKDLDEDTIISPVQDPPPRQFPPTFNTQTQWDRSPVGQGPMVRQQGPMPVYTNAPLPGQFVYHHAIPQQQQFYPQHHSDFGDLAQSMGQTNLNMQPVGHHPVTGFTSLNTPAFGGGLPVTTSPYMSTPPNNYVSTPEIEPFPAMPTMSMNALGLQDPSAGVQMGYGGNMLDIHATGPEHQFTPQAAVSVKNLSSTLLRAATDAWDRPLRPQPLLLSAEISFTSPFETASATDKLGEDTIHYGNLSKALLDIVETYFGPNSAAAISSPEEDEGDAISVLNQIFVHLTGLSIDGVKGDRTPFLGGSLDRIGFLGVKLTLPKASLLGEGVSLTASAGFDNTGKMTARALGMEITRLGVPTLVGVNPNEREARQMLVVTVGIEGIKVRGDRYVGVEKAVVKALGESSFETLEALGAHLIDKVEEVFVNGEDYTVRVKIEKPIAVPLAECPVVEVRRVVKDYYR</sequence>
<feature type="compositionally biased region" description="Polar residues" evidence="2">
    <location>
        <begin position="50"/>
        <end position="61"/>
    </location>
</feature>
<feature type="compositionally biased region" description="Polar residues" evidence="2">
    <location>
        <begin position="76"/>
        <end position="94"/>
    </location>
</feature>
<feature type="region of interest" description="Disordered" evidence="2">
    <location>
        <begin position="252"/>
        <end position="288"/>
    </location>
</feature>
<dbReference type="InterPro" id="IPR058925">
    <property type="entry name" value="zf-C2H2_AcuF"/>
</dbReference>
<gene>
    <name evidence="4" type="ORF">QC763_0009120</name>
</gene>
<comment type="caution">
    <text evidence="4">The sequence shown here is derived from an EMBL/GenBank/DDBJ whole genome shotgun (WGS) entry which is preliminary data.</text>
</comment>
<evidence type="ECO:0000313" key="5">
    <source>
        <dbReference type="Proteomes" id="UP001326199"/>
    </source>
</evidence>
<evidence type="ECO:0000313" key="4">
    <source>
        <dbReference type="EMBL" id="KAK4672953.1"/>
    </source>
</evidence>
<feature type="compositionally biased region" description="Basic and acidic residues" evidence="2">
    <location>
        <begin position="16"/>
        <end position="28"/>
    </location>
</feature>
<feature type="compositionally biased region" description="Low complexity" evidence="2">
    <location>
        <begin position="31"/>
        <end position="49"/>
    </location>
</feature>
<dbReference type="Pfam" id="PF02152">
    <property type="entry name" value="FolB"/>
    <property type="match status" value="1"/>
</dbReference>
<evidence type="ECO:0000259" key="3">
    <source>
        <dbReference type="PROSITE" id="PS00028"/>
    </source>
</evidence>
<dbReference type="InterPro" id="IPR006157">
    <property type="entry name" value="FolB_dom"/>
</dbReference>
<feature type="compositionally biased region" description="Low complexity" evidence="2">
    <location>
        <begin position="132"/>
        <end position="143"/>
    </location>
</feature>
<dbReference type="SMART" id="SM00905">
    <property type="entry name" value="FolB"/>
    <property type="match status" value="1"/>
</dbReference>
<dbReference type="InterPro" id="IPR013087">
    <property type="entry name" value="Znf_C2H2_type"/>
</dbReference>
<accession>A0ABR0HZ28</accession>
<dbReference type="RefSeq" id="XP_062770275.1">
    <property type="nucleotide sequence ID" value="XM_062905192.1"/>
</dbReference>
<feature type="compositionally biased region" description="Low complexity" evidence="2">
    <location>
        <begin position="64"/>
        <end position="75"/>
    </location>
</feature>
<dbReference type="EMBL" id="JAFFHB010000001">
    <property type="protein sequence ID" value="KAK4672953.1"/>
    <property type="molecule type" value="Genomic_DNA"/>
</dbReference>
<dbReference type="Proteomes" id="UP001326199">
    <property type="component" value="Unassembled WGS sequence"/>
</dbReference>
<protein>
    <recommendedName>
        <fullName evidence="3">C2H2-type domain-containing protein</fullName>
    </recommendedName>
</protein>
<feature type="compositionally biased region" description="Polar residues" evidence="2">
    <location>
        <begin position="194"/>
        <end position="211"/>
    </location>
</feature>
<dbReference type="Gene3D" id="3.30.1130.10">
    <property type="match status" value="2"/>
</dbReference>
<feature type="compositionally biased region" description="Acidic residues" evidence="2">
    <location>
        <begin position="609"/>
        <end position="622"/>
    </location>
</feature>
<reference evidence="4 5" key="1">
    <citation type="journal article" date="2023" name="bioRxiv">
        <title>High-quality genome assemblies of four members of thePodospora anserinaspecies complex.</title>
        <authorList>
            <person name="Ament-Velasquez S.L."/>
            <person name="Vogan A.A."/>
            <person name="Wallerman O."/>
            <person name="Hartmann F."/>
            <person name="Gautier V."/>
            <person name="Silar P."/>
            <person name="Giraud T."/>
            <person name="Johannesson H."/>
        </authorList>
    </citation>
    <scope>NUCLEOTIDE SEQUENCE [LARGE SCALE GENOMIC DNA]</scope>
    <source>
        <strain evidence="4 5">CBS 411.78</strain>
    </source>
</reference>
<dbReference type="InterPro" id="IPR043133">
    <property type="entry name" value="GTP-CH-I_C/QueF"/>
</dbReference>
<proteinExistence type="predicted"/>
<feature type="region of interest" description="Disordered" evidence="2">
    <location>
        <begin position="132"/>
        <end position="224"/>
    </location>
</feature>
<feature type="region of interest" description="Disordered" evidence="2">
    <location>
        <begin position="1"/>
        <end position="94"/>
    </location>
</feature>
<evidence type="ECO:0000256" key="1">
    <source>
        <dbReference type="ARBA" id="ARBA00022909"/>
    </source>
</evidence>
<dbReference type="Pfam" id="PF26082">
    <property type="entry name" value="zf-C2H2_AcuF"/>
    <property type="match status" value="1"/>
</dbReference>
<dbReference type="SMART" id="SM00355">
    <property type="entry name" value="ZnF_C2H2"/>
    <property type="match status" value="3"/>
</dbReference>